<protein>
    <submittedName>
        <fullName evidence="3">Mediator complex subunit 15</fullName>
    </submittedName>
</protein>
<reference evidence="3" key="1">
    <citation type="submission" date="2016-11" db="UniProtKB">
        <authorList>
            <consortium name="WormBaseParasite"/>
        </authorList>
    </citation>
    <scope>IDENTIFICATION</scope>
</reference>
<feature type="signal peptide" evidence="1">
    <location>
        <begin position="1"/>
        <end position="17"/>
    </location>
</feature>
<organism evidence="2 3">
    <name type="scientific">Bursaphelenchus xylophilus</name>
    <name type="common">Pinewood nematode worm</name>
    <name type="synonym">Aphelenchoides xylophilus</name>
    <dbReference type="NCBI Taxonomy" id="6326"/>
    <lineage>
        <taxon>Eukaryota</taxon>
        <taxon>Metazoa</taxon>
        <taxon>Ecdysozoa</taxon>
        <taxon>Nematoda</taxon>
        <taxon>Chromadorea</taxon>
        <taxon>Rhabditida</taxon>
        <taxon>Tylenchina</taxon>
        <taxon>Tylenchomorpha</taxon>
        <taxon>Aphelenchoidea</taxon>
        <taxon>Aphelenchoididae</taxon>
        <taxon>Bursaphelenchus</taxon>
    </lineage>
</organism>
<keyword evidence="1" id="KW-0732">Signal</keyword>
<sequence>MNLGFFLGLLYTEVTMNNQNPPPNVYMGGNPQYMGQQMPPQQMVPQQGMPQGIAQQPPMYNQGMPMGQYSQQRMMQQQQQHMMMGEHQQPNMLQQQQMMAQQQQQQMMSQGQYQRHQMVHPSFGPQIHQNLELPLQLKKPIFERVKNLLPPTLSFELLDKTDEMSIIQLCMQGREIVTELSIRFMNVLTTLRMGDRRNHLTDIEAMLTYIRFLFKKLLEIRIRIDRARVNEPEVSDESFFKYITEKDGPPADEASERKEKALKTFETNRIAIVNKGNAIKKLEWVFAVIDPQYQDM</sequence>
<evidence type="ECO:0000313" key="2">
    <source>
        <dbReference type="Proteomes" id="UP000095284"/>
    </source>
</evidence>
<name>A0A1I7SWS8_BURXY</name>
<proteinExistence type="predicted"/>
<evidence type="ECO:0000313" key="3">
    <source>
        <dbReference type="WBParaSite" id="BXY_1750900.1"/>
    </source>
</evidence>
<evidence type="ECO:0000256" key="1">
    <source>
        <dbReference type="SAM" id="SignalP"/>
    </source>
</evidence>
<accession>A0A1I7SWS8</accession>
<dbReference type="WBParaSite" id="BXY_1750900.1">
    <property type="protein sequence ID" value="BXY_1750900.1"/>
    <property type="gene ID" value="BXY_1750900"/>
</dbReference>
<dbReference type="Proteomes" id="UP000095284">
    <property type="component" value="Unplaced"/>
</dbReference>
<dbReference type="AlphaFoldDB" id="A0A1I7SWS8"/>
<feature type="chain" id="PRO_5009306797" evidence="1">
    <location>
        <begin position="18"/>
        <end position="296"/>
    </location>
</feature>